<evidence type="ECO:0000259" key="2">
    <source>
        <dbReference type="Pfam" id="PF00857"/>
    </source>
</evidence>
<dbReference type="EMBL" id="CP040818">
    <property type="protein sequence ID" value="QDL91035.1"/>
    <property type="molecule type" value="Genomic_DNA"/>
</dbReference>
<dbReference type="Gene3D" id="3.40.50.850">
    <property type="entry name" value="Isochorismatase-like"/>
    <property type="match status" value="1"/>
</dbReference>
<protein>
    <submittedName>
        <fullName evidence="3">Cysteine hydrolase</fullName>
    </submittedName>
</protein>
<dbReference type="OrthoDB" id="8477867at2"/>
<gene>
    <name evidence="3" type="ORF">FDP22_04075</name>
</gene>
<dbReference type="SUPFAM" id="SSF52499">
    <property type="entry name" value="Isochorismatase-like hydrolases"/>
    <property type="match status" value="1"/>
</dbReference>
<dbReference type="InterPro" id="IPR036380">
    <property type="entry name" value="Isochorismatase-like_sf"/>
</dbReference>
<name>A0A5B8FRQ0_9RHOB</name>
<dbReference type="RefSeq" id="WP_138578497.1">
    <property type="nucleotide sequence ID" value="NZ_CP040818.1"/>
</dbReference>
<reference evidence="3 4" key="1">
    <citation type="submission" date="2019-06" db="EMBL/GenBank/DDBJ databases">
        <title>Genome sequence of Rhodobacteraceae bacterium D4M1.</title>
        <authorList>
            <person name="Cao J."/>
        </authorList>
    </citation>
    <scope>NUCLEOTIDE SEQUENCE [LARGE SCALE GENOMIC DNA]</scope>
    <source>
        <strain evidence="3 4">D4M1</strain>
    </source>
</reference>
<keyword evidence="4" id="KW-1185">Reference proteome</keyword>
<dbReference type="CDD" id="cd00431">
    <property type="entry name" value="cysteine_hydrolases"/>
    <property type="match status" value="1"/>
</dbReference>
<dbReference type="KEGG" id="ppru:FDP22_04075"/>
<sequence length="233" mass="25493">MHKIDIPEEILARSRALRGEKPFLFAEIDPTRTAHVVIDLQDGFMVEGAPVEVPVARDIVGNVNRITRALRAAGGTIVYTRFTSDPASWSAWYARGYMTPERAEEHREAFAPGAPYHKLWDALDVAEGDIIVDKTRFSAFTPGTCDMHEQLQARGIDTLIITGTLSNCCCESTARDGIQFNYGVVFVADANATHTDAEHNAVLSNMITLFADVQDTEQVLAAIEAGVRRASAA</sequence>
<dbReference type="Proteomes" id="UP000305888">
    <property type="component" value="Chromosome"/>
</dbReference>
<dbReference type="Pfam" id="PF00857">
    <property type="entry name" value="Isochorismatase"/>
    <property type="match status" value="1"/>
</dbReference>
<dbReference type="InterPro" id="IPR050272">
    <property type="entry name" value="Isochorismatase-like_hydrls"/>
</dbReference>
<dbReference type="GO" id="GO:0016787">
    <property type="term" value="F:hydrolase activity"/>
    <property type="evidence" value="ECO:0007669"/>
    <property type="project" value="UniProtKB-KW"/>
</dbReference>
<dbReference type="PANTHER" id="PTHR43540">
    <property type="entry name" value="PEROXYUREIDOACRYLATE/UREIDOACRYLATE AMIDOHYDROLASE-RELATED"/>
    <property type="match status" value="1"/>
</dbReference>
<evidence type="ECO:0000313" key="3">
    <source>
        <dbReference type="EMBL" id="QDL91035.1"/>
    </source>
</evidence>
<organism evidence="3 4">
    <name type="scientific">Paroceanicella profunda</name>
    <dbReference type="NCBI Taxonomy" id="2579971"/>
    <lineage>
        <taxon>Bacteria</taxon>
        <taxon>Pseudomonadati</taxon>
        <taxon>Pseudomonadota</taxon>
        <taxon>Alphaproteobacteria</taxon>
        <taxon>Rhodobacterales</taxon>
        <taxon>Paracoccaceae</taxon>
        <taxon>Paroceanicella</taxon>
    </lineage>
</organism>
<dbReference type="PANTHER" id="PTHR43540:SF6">
    <property type="entry name" value="ISOCHORISMATASE-LIKE DOMAIN-CONTAINING PROTEIN"/>
    <property type="match status" value="1"/>
</dbReference>
<evidence type="ECO:0000313" key="4">
    <source>
        <dbReference type="Proteomes" id="UP000305888"/>
    </source>
</evidence>
<proteinExistence type="predicted"/>
<evidence type="ECO:0000256" key="1">
    <source>
        <dbReference type="ARBA" id="ARBA00022801"/>
    </source>
</evidence>
<accession>A0A5B8FRQ0</accession>
<dbReference type="AlphaFoldDB" id="A0A5B8FRQ0"/>
<keyword evidence="1 3" id="KW-0378">Hydrolase</keyword>
<dbReference type="InterPro" id="IPR000868">
    <property type="entry name" value="Isochorismatase-like_dom"/>
</dbReference>
<feature type="domain" description="Isochorismatase-like" evidence="2">
    <location>
        <begin position="33"/>
        <end position="218"/>
    </location>
</feature>